<comment type="similarity">
    <text evidence="2">Belongs to the XPG/RAD2 endonuclease family.</text>
</comment>
<dbReference type="GO" id="GO:0003730">
    <property type="term" value="F:mRNA 3'-UTR binding"/>
    <property type="evidence" value="ECO:0007669"/>
    <property type="project" value="TreeGrafter"/>
</dbReference>
<feature type="domain" description="Post-transcriptional regulator MKT1 C-terminal" evidence="4">
    <location>
        <begin position="496"/>
        <end position="732"/>
    </location>
</feature>
<dbReference type="InterPro" id="IPR022040">
    <property type="entry name" value="MKT1_N"/>
</dbReference>
<dbReference type="InterPro" id="IPR029060">
    <property type="entry name" value="PIN-like_dom_sf"/>
</dbReference>
<evidence type="ECO:0000259" key="4">
    <source>
        <dbReference type="Pfam" id="PF12246"/>
    </source>
</evidence>
<dbReference type="Gene3D" id="3.40.50.1010">
    <property type="entry name" value="5'-nuclease"/>
    <property type="match status" value="1"/>
</dbReference>
<dbReference type="CDD" id="cd09858">
    <property type="entry name" value="PIN_MKT1"/>
    <property type="match status" value="1"/>
</dbReference>
<dbReference type="OrthoDB" id="17262at2759"/>
<proteinExistence type="inferred from homology"/>
<dbReference type="PANTHER" id="PTHR11081:SF32">
    <property type="entry name" value="POST-TRANSCRIPTIONAL REGULATOR MKT1"/>
    <property type="match status" value="1"/>
</dbReference>
<dbReference type="PANTHER" id="PTHR11081">
    <property type="entry name" value="FLAP ENDONUCLEASE FAMILY MEMBER"/>
    <property type="match status" value="1"/>
</dbReference>
<dbReference type="GO" id="GO:0004518">
    <property type="term" value="F:nuclease activity"/>
    <property type="evidence" value="ECO:0007669"/>
    <property type="project" value="InterPro"/>
</dbReference>
<dbReference type="InterPro" id="IPR022039">
    <property type="entry name" value="MKT1_C"/>
</dbReference>
<feature type="domain" description="XPG N-terminal" evidence="3">
    <location>
        <begin position="4"/>
        <end position="92"/>
    </location>
</feature>
<evidence type="ECO:0008006" key="7">
    <source>
        <dbReference type="Google" id="ProtNLM"/>
    </source>
</evidence>
<evidence type="ECO:0000259" key="5">
    <source>
        <dbReference type="Pfam" id="PF12247"/>
    </source>
</evidence>
<evidence type="ECO:0000256" key="2">
    <source>
        <dbReference type="ARBA" id="ARBA00024023"/>
    </source>
</evidence>
<dbReference type="Pfam" id="PF12247">
    <property type="entry name" value="MKT1_N"/>
    <property type="match status" value="1"/>
</dbReference>
<evidence type="ECO:0000259" key="3">
    <source>
        <dbReference type="Pfam" id="PF00752"/>
    </source>
</evidence>
<evidence type="ECO:0000313" key="6">
    <source>
        <dbReference type="EMBL" id="CDS12569.1"/>
    </source>
</evidence>
<dbReference type="SUPFAM" id="SSF88723">
    <property type="entry name" value="PIN domain-like"/>
    <property type="match status" value="1"/>
</dbReference>
<dbReference type="CDD" id="cd09902">
    <property type="entry name" value="H3TH_MKT1"/>
    <property type="match status" value="1"/>
</dbReference>
<dbReference type="PRINTS" id="PR00853">
    <property type="entry name" value="XPGRADSUPER"/>
</dbReference>
<dbReference type="Pfam" id="PF12246">
    <property type="entry name" value="MKT1_C"/>
    <property type="match status" value="1"/>
</dbReference>
<keyword evidence="1" id="KW-0810">Translation regulation</keyword>
<reference evidence="6" key="1">
    <citation type="journal article" date="2014" name="Genome Announc.">
        <title>De novo whole-genome sequence and genome annotation of Lichtheimia ramosa.</title>
        <authorList>
            <person name="Linde J."/>
            <person name="Schwartze V."/>
            <person name="Binder U."/>
            <person name="Lass-Florl C."/>
            <person name="Voigt K."/>
            <person name="Horn F."/>
        </authorList>
    </citation>
    <scope>NUCLEOTIDE SEQUENCE</scope>
    <source>
        <strain evidence="6">JMRC FSU:6197</strain>
    </source>
</reference>
<dbReference type="EMBL" id="LK023357">
    <property type="protein sequence ID" value="CDS12569.1"/>
    <property type="molecule type" value="Genomic_DNA"/>
</dbReference>
<name>A0A077WZE5_9FUNG</name>
<accession>A0A077WZE5</accession>
<protein>
    <recommendedName>
        <fullName evidence="7">XPG-I domain-containing protein</fullName>
    </recommendedName>
</protein>
<dbReference type="InterPro" id="IPR037314">
    <property type="entry name" value="MKT1_H3TH"/>
</dbReference>
<dbReference type="Pfam" id="PF00752">
    <property type="entry name" value="XPG_N"/>
    <property type="match status" value="1"/>
</dbReference>
<sequence length="736" mass="83823">MPIRHFDIFTAERRLLQTSGVQQLKDTRLGIEGNYWLRKILGKDPAVTAMGGIPLKLKDTVENEIKAFKANNIQPIFVFPGLAILRKDKPFSHEDRRPVTRANGWDLYDKNRVDNALQTWGNGGGIHLADLCNYVCHILHEHGIEFIRAPYSAWAQLAYMYTHPRQIVSAVYGGTELLMFDVDKVITSIDFEKGNYMWMSKKTVLQDLHVSDDQFLDICLLAGFEYCNSFPPLNHSAVSMGFTFKDVHDLVKHHKTGFNTVQAYVDDPSVSKSHYVDMFCRARCVIKYHPVITDEGQVRPLNKEYAPNDIHEFIGYRLPDELYYYLMRGLISPQSINTLVSGVLIENAPLDNGDTTEYRNFLLGLLGIRTQTLSLLTQPLHQFYQSRKIASHFYFDPTTEHIMHHHPNYNPTSNGSSPSKNATLLNTVFESTRSWHVTQEVLDAEKKNQNTTAVDIAFCMKATENETNAAKTISQTPSDKVLQQKDEIVANVLWKTLEIRDFLTSSKHIHTPWGHALQVALTTTASRDADNKNKPSFHTQEALLTAMELIRFEVLTNKPYTKSYSRIAGDENDQRHIRLISRALSLVPMHIKPEAWKGPFDRDVLVFNSFIKALNKSYRNLCEMLVLSLFLNNLAEKERTDYFDIADSLPYTTDVNVAMGLVTKHYLEHTLSSDASVAIQAVESTFSLCTSVKQDLEQAFNFWDGLVAGLEAIKDTESEAAAMFLEANEWLQKRRL</sequence>
<evidence type="ECO:0000256" key="1">
    <source>
        <dbReference type="ARBA" id="ARBA00022845"/>
    </source>
</evidence>
<dbReference type="GO" id="GO:0006417">
    <property type="term" value="P:regulation of translation"/>
    <property type="evidence" value="ECO:0007669"/>
    <property type="project" value="UniProtKB-KW"/>
</dbReference>
<gene>
    <name evidence="6" type="ORF">LRAMOSA04763</name>
</gene>
<dbReference type="AlphaFoldDB" id="A0A077WZE5"/>
<feature type="domain" description="Post-transcriptional regulator MKT1 N-terminal" evidence="5">
    <location>
        <begin position="307"/>
        <end position="395"/>
    </location>
</feature>
<organism evidence="6">
    <name type="scientific">Lichtheimia ramosa</name>
    <dbReference type="NCBI Taxonomy" id="688394"/>
    <lineage>
        <taxon>Eukaryota</taxon>
        <taxon>Fungi</taxon>
        <taxon>Fungi incertae sedis</taxon>
        <taxon>Mucoromycota</taxon>
        <taxon>Mucoromycotina</taxon>
        <taxon>Mucoromycetes</taxon>
        <taxon>Mucorales</taxon>
        <taxon>Lichtheimiaceae</taxon>
        <taxon>Lichtheimia</taxon>
    </lineage>
</organism>
<dbReference type="InterPro" id="IPR006085">
    <property type="entry name" value="XPG_DNA_repair_N"/>
</dbReference>
<dbReference type="InterPro" id="IPR006084">
    <property type="entry name" value="XPG/Rad2"/>
</dbReference>